<keyword evidence="9 11" id="KW-0378">Hydrolase</keyword>
<name>A0ABS1JQX7_9BURK</name>
<proteinExistence type="inferred from homology"/>
<dbReference type="PIRSF" id="PIRSF006431">
    <property type="entry name" value="Pept_S33"/>
    <property type="match status" value="1"/>
</dbReference>
<dbReference type="Gene3D" id="3.40.50.1820">
    <property type="entry name" value="alpha/beta hydrolase"/>
    <property type="match status" value="1"/>
</dbReference>
<keyword evidence="6 11" id="KW-0031">Aminopeptidase</keyword>
<dbReference type="Pfam" id="PF00561">
    <property type="entry name" value="Abhydrolase_1"/>
    <property type="match status" value="1"/>
</dbReference>
<evidence type="ECO:0000256" key="5">
    <source>
        <dbReference type="ARBA" id="ARBA00021843"/>
    </source>
</evidence>
<dbReference type="InterPro" id="IPR000073">
    <property type="entry name" value="AB_hydrolase_1"/>
</dbReference>
<evidence type="ECO:0000256" key="6">
    <source>
        <dbReference type="ARBA" id="ARBA00022438"/>
    </source>
</evidence>
<organism evidence="13 14">
    <name type="scientific">Ramlibacter alkalitolerans</name>
    <dbReference type="NCBI Taxonomy" id="2039631"/>
    <lineage>
        <taxon>Bacteria</taxon>
        <taxon>Pseudomonadati</taxon>
        <taxon>Pseudomonadota</taxon>
        <taxon>Betaproteobacteria</taxon>
        <taxon>Burkholderiales</taxon>
        <taxon>Comamonadaceae</taxon>
        <taxon>Ramlibacter</taxon>
    </lineage>
</organism>
<evidence type="ECO:0000256" key="11">
    <source>
        <dbReference type="PIRNR" id="PIRNR006431"/>
    </source>
</evidence>
<dbReference type="EC" id="3.4.11.5" evidence="4 11"/>
<comment type="similarity">
    <text evidence="3 11">Belongs to the peptidase S33 family.</text>
</comment>
<dbReference type="EMBL" id="JAEQND010000008">
    <property type="protein sequence ID" value="MBL0426652.1"/>
    <property type="molecule type" value="Genomic_DNA"/>
</dbReference>
<protein>
    <recommendedName>
        <fullName evidence="5 11">Proline iminopeptidase</fullName>
        <shortName evidence="11">PIP</shortName>
        <ecNumber evidence="4 11">3.4.11.5</ecNumber>
    </recommendedName>
    <alternativeName>
        <fullName evidence="10 11">Prolyl aminopeptidase</fullName>
    </alternativeName>
</protein>
<dbReference type="Proteomes" id="UP000622707">
    <property type="component" value="Unassembled WGS sequence"/>
</dbReference>
<dbReference type="InterPro" id="IPR029058">
    <property type="entry name" value="AB_hydrolase_fold"/>
</dbReference>
<evidence type="ECO:0000256" key="9">
    <source>
        <dbReference type="ARBA" id="ARBA00022801"/>
    </source>
</evidence>
<comment type="caution">
    <text evidence="13">The sequence shown here is derived from an EMBL/GenBank/DDBJ whole genome shotgun (WGS) entry which is preliminary data.</text>
</comment>
<comment type="subcellular location">
    <subcellularLocation>
        <location evidence="2 11">Cytoplasm</location>
    </subcellularLocation>
</comment>
<evidence type="ECO:0000256" key="3">
    <source>
        <dbReference type="ARBA" id="ARBA00010088"/>
    </source>
</evidence>
<dbReference type="SUPFAM" id="SSF53474">
    <property type="entry name" value="alpha/beta-Hydrolases"/>
    <property type="match status" value="1"/>
</dbReference>
<comment type="catalytic activity">
    <reaction evidence="1 11">
        <text>Release of N-terminal proline from a peptide.</text>
        <dbReference type="EC" id="3.4.11.5"/>
    </reaction>
</comment>
<keyword evidence="8 11" id="KW-0645">Protease</keyword>
<keyword evidence="7 11" id="KW-0963">Cytoplasm</keyword>
<evidence type="ECO:0000256" key="2">
    <source>
        <dbReference type="ARBA" id="ARBA00004496"/>
    </source>
</evidence>
<dbReference type="PANTHER" id="PTHR43722:SF1">
    <property type="entry name" value="PROLINE IMINOPEPTIDASE"/>
    <property type="match status" value="1"/>
</dbReference>
<evidence type="ECO:0000313" key="14">
    <source>
        <dbReference type="Proteomes" id="UP000622707"/>
    </source>
</evidence>
<feature type="domain" description="AB hydrolase-1" evidence="12">
    <location>
        <begin position="28"/>
        <end position="279"/>
    </location>
</feature>
<evidence type="ECO:0000256" key="4">
    <source>
        <dbReference type="ARBA" id="ARBA00012568"/>
    </source>
</evidence>
<sequence>MIVHRLPVGDGHAMHVEEHGDPDGIPALVLHGGPGSGQSPALRSFLDPARYRILCPDQRGAGQSTPAGSVASNTLSHLVADLRLLQSALAVRQWLVVGGSWGATLALAHALDHPTAVSGLLLRNVFLARRSDIDAFFARAVQQGGAPWQALAQHAREAGVPLLTQLAGVFSAGTSEQQRTMATAWARWEQRLSGEPERMPDDATVPRLVQRYRIQSHYLEHACWLDPPPLLERCHGLPGIPLCIVHGTQDAICPPEGATALQQHTGGAARVHWVEGAGHQATDPRMLAAMRAAADSFAQRGAFD</sequence>
<keyword evidence="14" id="KW-1185">Reference proteome</keyword>
<dbReference type="GO" id="GO:0016787">
    <property type="term" value="F:hydrolase activity"/>
    <property type="evidence" value="ECO:0007669"/>
    <property type="project" value="UniProtKB-KW"/>
</dbReference>
<dbReference type="InterPro" id="IPR005944">
    <property type="entry name" value="Pro_iminopeptidase"/>
</dbReference>
<evidence type="ECO:0000256" key="1">
    <source>
        <dbReference type="ARBA" id="ARBA00001585"/>
    </source>
</evidence>
<dbReference type="PANTHER" id="PTHR43722">
    <property type="entry name" value="PROLINE IMINOPEPTIDASE"/>
    <property type="match status" value="1"/>
</dbReference>
<evidence type="ECO:0000256" key="7">
    <source>
        <dbReference type="ARBA" id="ARBA00022490"/>
    </source>
</evidence>
<accession>A0ABS1JQX7</accession>
<gene>
    <name evidence="13" type="ORF">JI746_16175</name>
</gene>
<dbReference type="PRINTS" id="PR00111">
    <property type="entry name" value="ABHYDROLASE"/>
</dbReference>
<evidence type="ECO:0000256" key="10">
    <source>
        <dbReference type="ARBA" id="ARBA00029605"/>
    </source>
</evidence>
<evidence type="ECO:0000313" key="13">
    <source>
        <dbReference type="EMBL" id="MBL0426652.1"/>
    </source>
</evidence>
<dbReference type="PRINTS" id="PR00793">
    <property type="entry name" value="PROAMNOPTASE"/>
</dbReference>
<evidence type="ECO:0000259" key="12">
    <source>
        <dbReference type="Pfam" id="PF00561"/>
    </source>
</evidence>
<dbReference type="InterPro" id="IPR002410">
    <property type="entry name" value="Peptidase_S33"/>
</dbReference>
<reference evidence="13 14" key="1">
    <citation type="journal article" date="2017" name="Int. J. Syst. Evol. Microbiol.">
        <title>Ramlibacter alkalitolerans sp. nov., alkali-tolerant bacterium isolated from soil of ginseng.</title>
        <authorList>
            <person name="Lee D.H."/>
            <person name="Cha C.J."/>
        </authorList>
    </citation>
    <scope>NUCLEOTIDE SEQUENCE [LARGE SCALE GENOMIC DNA]</scope>
    <source>
        <strain evidence="13 14">KACC 19305</strain>
    </source>
</reference>
<evidence type="ECO:0000256" key="8">
    <source>
        <dbReference type="ARBA" id="ARBA00022670"/>
    </source>
</evidence>